<sequence>MCPGCGSLDVRVVEPHWFAIDLERRRELGHEQGWVDRLEFGCRDCGLLWS</sequence>
<name>A0ABM8DZJ4_9MICO</name>
<organism evidence="1 2">
    <name type="scientific">Microbacterium terricola</name>
    <dbReference type="NCBI Taxonomy" id="344163"/>
    <lineage>
        <taxon>Bacteria</taxon>
        <taxon>Bacillati</taxon>
        <taxon>Actinomycetota</taxon>
        <taxon>Actinomycetes</taxon>
        <taxon>Micrococcales</taxon>
        <taxon>Microbacteriaceae</taxon>
        <taxon>Microbacterium</taxon>
    </lineage>
</organism>
<evidence type="ECO:0000313" key="1">
    <source>
        <dbReference type="EMBL" id="BDV31097.1"/>
    </source>
</evidence>
<dbReference type="EMBL" id="AP027141">
    <property type="protein sequence ID" value="BDV31097.1"/>
    <property type="molecule type" value="Genomic_DNA"/>
</dbReference>
<protein>
    <submittedName>
        <fullName evidence="1">Uncharacterized protein</fullName>
    </submittedName>
</protein>
<evidence type="ECO:0000313" key="2">
    <source>
        <dbReference type="Proteomes" id="UP001317779"/>
    </source>
</evidence>
<proteinExistence type="predicted"/>
<dbReference type="Proteomes" id="UP001317779">
    <property type="component" value="Chromosome"/>
</dbReference>
<accession>A0ABM8DZJ4</accession>
<reference evidence="1 2" key="1">
    <citation type="submission" date="2022-12" db="EMBL/GenBank/DDBJ databases">
        <title>Microbacterium terricola strain KV-448 chromosome, complete genome.</title>
        <authorList>
            <person name="Oshima T."/>
            <person name="Moriya T."/>
            <person name="Bessho Y."/>
        </authorList>
    </citation>
    <scope>NUCLEOTIDE SEQUENCE [LARGE SCALE GENOMIC DNA]</scope>
    <source>
        <strain evidence="1 2">KV-448</strain>
    </source>
</reference>
<keyword evidence="2" id="KW-1185">Reference proteome</keyword>
<gene>
    <name evidence="1" type="ORF">Microterr_17570</name>
</gene>